<dbReference type="FunFam" id="3.90.550.10:FF:000079">
    <property type="entry name" value="Probable glycosyl transferase"/>
    <property type="match status" value="1"/>
</dbReference>
<evidence type="ECO:0000256" key="6">
    <source>
        <dbReference type="ARBA" id="ARBA00022989"/>
    </source>
</evidence>
<evidence type="ECO:0000256" key="5">
    <source>
        <dbReference type="ARBA" id="ARBA00022692"/>
    </source>
</evidence>
<keyword evidence="2" id="KW-1003">Cell membrane</keyword>
<evidence type="ECO:0000256" key="1">
    <source>
        <dbReference type="ARBA" id="ARBA00004651"/>
    </source>
</evidence>
<evidence type="ECO:0000256" key="3">
    <source>
        <dbReference type="ARBA" id="ARBA00022676"/>
    </source>
</evidence>
<reference evidence="11 12" key="1">
    <citation type="submission" date="2019-10" db="EMBL/GenBank/DDBJ databases">
        <title>New genus of Silvanigrellaceae.</title>
        <authorList>
            <person name="Pitt A."/>
            <person name="Hahn M.W."/>
        </authorList>
    </citation>
    <scope>NUCLEOTIDE SEQUENCE [LARGE SCALE GENOMIC DNA]</scope>
    <source>
        <strain evidence="11 12">33A1-SZDP</strain>
    </source>
</reference>
<dbReference type="EMBL" id="WFLN01000005">
    <property type="protein sequence ID" value="KAB8032050.1"/>
    <property type="molecule type" value="Genomic_DNA"/>
</dbReference>
<dbReference type="CDD" id="cd04187">
    <property type="entry name" value="DPM1_like_bac"/>
    <property type="match status" value="1"/>
</dbReference>
<feature type="domain" description="Glycosyltransferase 2-like" evidence="10">
    <location>
        <begin position="11"/>
        <end position="172"/>
    </location>
</feature>
<dbReference type="Proteomes" id="UP000442694">
    <property type="component" value="Unassembled WGS sequence"/>
</dbReference>
<dbReference type="Pfam" id="PF00535">
    <property type="entry name" value="Glycos_transf_2"/>
    <property type="match status" value="1"/>
</dbReference>
<dbReference type="PANTHER" id="PTHR48090">
    <property type="entry name" value="UNDECAPRENYL-PHOSPHATE 4-DEOXY-4-FORMAMIDO-L-ARABINOSE TRANSFERASE-RELATED"/>
    <property type="match status" value="1"/>
</dbReference>
<feature type="transmembrane region" description="Helical" evidence="9">
    <location>
        <begin position="269"/>
        <end position="294"/>
    </location>
</feature>
<dbReference type="AlphaFoldDB" id="A0A833N7D1"/>
<comment type="similarity">
    <text evidence="8">Belongs to the glycosyltransferase 2 family. GtrB subfamily.</text>
</comment>
<dbReference type="SUPFAM" id="SSF53448">
    <property type="entry name" value="Nucleotide-diphospho-sugar transferases"/>
    <property type="match status" value="1"/>
</dbReference>
<evidence type="ECO:0000256" key="9">
    <source>
        <dbReference type="SAM" id="Phobius"/>
    </source>
</evidence>
<dbReference type="Gene3D" id="3.90.550.10">
    <property type="entry name" value="Spore Coat Polysaccharide Biosynthesis Protein SpsA, Chain A"/>
    <property type="match status" value="1"/>
</dbReference>
<dbReference type="InterPro" id="IPR029044">
    <property type="entry name" value="Nucleotide-diphossugar_trans"/>
</dbReference>
<dbReference type="RefSeq" id="WP_152212225.1">
    <property type="nucleotide sequence ID" value="NZ_WFLN01000005.1"/>
</dbReference>
<evidence type="ECO:0000313" key="11">
    <source>
        <dbReference type="EMBL" id="KAB8032050.1"/>
    </source>
</evidence>
<keyword evidence="7 9" id="KW-0472">Membrane</keyword>
<dbReference type="PANTHER" id="PTHR48090:SF1">
    <property type="entry name" value="PROPHAGE BACTOPRENOL GLUCOSYL TRANSFERASE HOMOLOG"/>
    <property type="match status" value="1"/>
</dbReference>
<sequence length="316" mass="36697">MTQNTINIELSIIIPVFNEQEALNICYLELKKVFYHLENRIEFIFIDDGSKDKTSEIMKEISYHDMSVKCIFLSRNFGKESAMSAGLDFANGYFVAQIDVDLQDPPELIPKMIEVLKQTQSDVVYGVRSEREGESSIKKLSSYLFYKIIDKMTHIDIPRNTGDFRVMTREVILALRSLNETQRFMKGLFAWVGFKQIAFPYKRKARIAGKTKFNYIKLWNFALEGITSFTNMPLKTATYFGFCISTVSFLLSLFYISKYFFYGEKIQGFLTLIVAILFMGGIQLMFLGILGEYLGRTYIESKRRPVYLIRKKLNLD</sequence>
<comment type="subcellular location">
    <subcellularLocation>
        <location evidence="1">Cell membrane</location>
        <topology evidence="1">Multi-pass membrane protein</topology>
    </subcellularLocation>
</comment>
<keyword evidence="12" id="KW-1185">Reference proteome</keyword>
<comment type="caution">
    <text evidence="11">The sequence shown here is derived from an EMBL/GenBank/DDBJ whole genome shotgun (WGS) entry which is preliminary data.</text>
</comment>
<evidence type="ECO:0000313" key="12">
    <source>
        <dbReference type="Proteomes" id="UP000442694"/>
    </source>
</evidence>
<evidence type="ECO:0000256" key="4">
    <source>
        <dbReference type="ARBA" id="ARBA00022679"/>
    </source>
</evidence>
<evidence type="ECO:0000256" key="7">
    <source>
        <dbReference type="ARBA" id="ARBA00023136"/>
    </source>
</evidence>
<feature type="transmembrane region" description="Helical" evidence="9">
    <location>
        <begin position="237"/>
        <end position="257"/>
    </location>
</feature>
<keyword evidence="3" id="KW-0328">Glycosyltransferase</keyword>
<keyword evidence="4 11" id="KW-0808">Transferase</keyword>
<organism evidence="11 12">
    <name type="scientific">Fluviispira multicolorata</name>
    <dbReference type="NCBI Taxonomy" id="2654512"/>
    <lineage>
        <taxon>Bacteria</taxon>
        <taxon>Pseudomonadati</taxon>
        <taxon>Bdellovibrionota</taxon>
        <taxon>Oligoflexia</taxon>
        <taxon>Silvanigrellales</taxon>
        <taxon>Silvanigrellaceae</taxon>
        <taxon>Fluviispira</taxon>
    </lineage>
</organism>
<keyword evidence="6 9" id="KW-1133">Transmembrane helix</keyword>
<dbReference type="InterPro" id="IPR050256">
    <property type="entry name" value="Glycosyltransferase_2"/>
</dbReference>
<evidence type="ECO:0000259" key="10">
    <source>
        <dbReference type="Pfam" id="PF00535"/>
    </source>
</evidence>
<keyword evidence="5 9" id="KW-0812">Transmembrane</keyword>
<evidence type="ECO:0000256" key="8">
    <source>
        <dbReference type="ARBA" id="ARBA00038152"/>
    </source>
</evidence>
<dbReference type="InterPro" id="IPR001173">
    <property type="entry name" value="Glyco_trans_2-like"/>
</dbReference>
<dbReference type="GO" id="GO:0005886">
    <property type="term" value="C:plasma membrane"/>
    <property type="evidence" value="ECO:0007669"/>
    <property type="project" value="UniProtKB-SubCell"/>
</dbReference>
<evidence type="ECO:0000256" key="2">
    <source>
        <dbReference type="ARBA" id="ARBA00022475"/>
    </source>
</evidence>
<dbReference type="GO" id="GO:0016757">
    <property type="term" value="F:glycosyltransferase activity"/>
    <property type="evidence" value="ECO:0007669"/>
    <property type="project" value="UniProtKB-KW"/>
</dbReference>
<name>A0A833N7D1_9BACT</name>
<proteinExistence type="inferred from homology"/>
<accession>A0A833N7D1</accession>
<protein>
    <submittedName>
        <fullName evidence="11">Glycosyltransferase</fullName>
    </submittedName>
</protein>
<gene>
    <name evidence="11" type="ORF">GCL57_05220</name>
</gene>